<dbReference type="GO" id="GO:0020037">
    <property type="term" value="F:heme binding"/>
    <property type="evidence" value="ECO:0007669"/>
    <property type="project" value="InterPro"/>
</dbReference>
<feature type="transmembrane region" description="Helical" evidence="5">
    <location>
        <begin position="247"/>
        <end position="268"/>
    </location>
</feature>
<keyword evidence="3" id="KW-0479">Metal-binding</keyword>
<keyword evidence="5" id="KW-1133">Transmembrane helix</keyword>
<dbReference type="GO" id="GO:0016705">
    <property type="term" value="F:oxidoreductase activity, acting on paired donors, with incorporation or reduction of molecular oxygen"/>
    <property type="evidence" value="ECO:0007669"/>
    <property type="project" value="InterPro"/>
</dbReference>
<accession>A0A8J2J083</accession>
<comment type="similarity">
    <text evidence="1">Belongs to the cytochrome P450 family.</text>
</comment>
<protein>
    <recommendedName>
        <fullName evidence="8">Cytochrome P450</fullName>
    </recommendedName>
</protein>
<name>A0A8J2J083_FUSEQ</name>
<evidence type="ECO:0000256" key="2">
    <source>
        <dbReference type="ARBA" id="ARBA00022617"/>
    </source>
</evidence>
<sequence>MNILSIGAILAFFIWVTSQLRILIRNYRAACATGLPIVICPYDPDSFVFAVVSEPLRPILNAPLPATTITAFEVTCWGWEFHDKGAAHERLGQAFMVVTTGHNRLVCADPGMAHSILARRKDFLHPDISLKTMGLLGPNLVTSKDESWSRQRRIIAPAFNERISLAVWREGVQQTTSLIEHMMSSVSAPQGTTSTVSSTAETSSDSLPGLRAIAINVLTRVAYGRHTPFSISSSYRDSNKSLSYVDAIALVTDLLLAAAFILSSVLRLPFMPRLSKRLGQALVQLPDLTADMLDQERERNFCAPTDEVQSTIMTTLVRLSDQAKVDGQNHGKISGGARNKQYLTEDEIAGNLFIFTAAGFDTTSNTMSYALVLLAAYPQWQAWIQAEIDDVLGDGDDHVAEEEYGTAFPKLTRCLAIMFETLRLYPATLHLSHFELHVRFMSTQWRCIHQVRSGGLTDWNLNPRAGFNPVQGSTFHTEVPTCPGPAVHALVQVKRCHK</sequence>
<dbReference type="GO" id="GO:0005506">
    <property type="term" value="F:iron ion binding"/>
    <property type="evidence" value="ECO:0007669"/>
    <property type="project" value="InterPro"/>
</dbReference>
<dbReference type="PANTHER" id="PTHR24305:SF166">
    <property type="entry name" value="CYTOCHROME P450 12A4, MITOCHONDRIAL-RELATED"/>
    <property type="match status" value="1"/>
</dbReference>
<evidence type="ECO:0008006" key="8">
    <source>
        <dbReference type="Google" id="ProtNLM"/>
    </source>
</evidence>
<proteinExistence type="inferred from homology"/>
<evidence type="ECO:0000256" key="5">
    <source>
        <dbReference type="SAM" id="Phobius"/>
    </source>
</evidence>
<dbReference type="Pfam" id="PF00067">
    <property type="entry name" value="p450"/>
    <property type="match status" value="1"/>
</dbReference>
<dbReference type="InterPro" id="IPR001128">
    <property type="entry name" value="Cyt_P450"/>
</dbReference>
<keyword evidence="4" id="KW-0408">Iron</keyword>
<dbReference type="GO" id="GO:0004497">
    <property type="term" value="F:monooxygenase activity"/>
    <property type="evidence" value="ECO:0007669"/>
    <property type="project" value="InterPro"/>
</dbReference>
<organism evidence="6 7">
    <name type="scientific">Fusarium equiseti</name>
    <name type="common">Fusarium scirpi</name>
    <dbReference type="NCBI Taxonomy" id="61235"/>
    <lineage>
        <taxon>Eukaryota</taxon>
        <taxon>Fungi</taxon>
        <taxon>Dikarya</taxon>
        <taxon>Ascomycota</taxon>
        <taxon>Pezizomycotina</taxon>
        <taxon>Sordariomycetes</taxon>
        <taxon>Hypocreomycetidae</taxon>
        <taxon>Hypocreales</taxon>
        <taxon>Nectriaceae</taxon>
        <taxon>Fusarium</taxon>
        <taxon>Fusarium incarnatum-equiseti species complex</taxon>
    </lineage>
</organism>
<evidence type="ECO:0000256" key="4">
    <source>
        <dbReference type="ARBA" id="ARBA00023004"/>
    </source>
</evidence>
<evidence type="ECO:0000256" key="3">
    <source>
        <dbReference type="ARBA" id="ARBA00022723"/>
    </source>
</evidence>
<gene>
    <name evidence="6" type="ORF">FEQUK3_LOCUS5224</name>
</gene>
<dbReference type="EMBL" id="CAJSTJ010000129">
    <property type="protein sequence ID" value="CAG7559453.1"/>
    <property type="molecule type" value="Genomic_DNA"/>
</dbReference>
<dbReference type="InterPro" id="IPR050121">
    <property type="entry name" value="Cytochrome_P450_monoxygenase"/>
</dbReference>
<evidence type="ECO:0000313" key="6">
    <source>
        <dbReference type="EMBL" id="CAG7559453.1"/>
    </source>
</evidence>
<keyword evidence="2" id="KW-0349">Heme</keyword>
<dbReference type="PANTHER" id="PTHR24305">
    <property type="entry name" value="CYTOCHROME P450"/>
    <property type="match status" value="1"/>
</dbReference>
<dbReference type="Proteomes" id="UP000693738">
    <property type="component" value="Unassembled WGS sequence"/>
</dbReference>
<evidence type="ECO:0000313" key="7">
    <source>
        <dbReference type="Proteomes" id="UP000693738"/>
    </source>
</evidence>
<keyword evidence="5" id="KW-0472">Membrane</keyword>
<evidence type="ECO:0000256" key="1">
    <source>
        <dbReference type="ARBA" id="ARBA00010617"/>
    </source>
</evidence>
<dbReference type="AlphaFoldDB" id="A0A8J2J083"/>
<comment type="caution">
    <text evidence="6">The sequence shown here is derived from an EMBL/GenBank/DDBJ whole genome shotgun (WGS) entry which is preliminary data.</text>
</comment>
<keyword evidence="5" id="KW-0812">Transmembrane</keyword>
<reference evidence="6" key="1">
    <citation type="submission" date="2021-05" db="EMBL/GenBank/DDBJ databases">
        <authorList>
            <person name="Khan N."/>
        </authorList>
    </citation>
    <scope>NUCLEOTIDE SEQUENCE</scope>
</reference>